<name>A0A5C7FDX9_9BACT</name>
<evidence type="ECO:0000313" key="2">
    <source>
        <dbReference type="Proteomes" id="UP000321907"/>
    </source>
</evidence>
<reference evidence="1 2" key="1">
    <citation type="submission" date="2019-08" db="EMBL/GenBank/DDBJ databases">
        <title>Lewinella sp. strain SSH13 Genome sequencing and assembly.</title>
        <authorList>
            <person name="Kim I."/>
        </authorList>
    </citation>
    <scope>NUCLEOTIDE SEQUENCE [LARGE SCALE GENOMIC DNA]</scope>
    <source>
        <strain evidence="1 2">SSH13</strain>
    </source>
</reference>
<keyword evidence="2" id="KW-1185">Reference proteome</keyword>
<accession>A0A5C7FDX9</accession>
<protein>
    <submittedName>
        <fullName evidence="1">Gliding motility-associated C-terminal domain-containing protein</fullName>
    </submittedName>
</protein>
<dbReference type="EMBL" id="VOXD01000018">
    <property type="protein sequence ID" value="TXF88899.1"/>
    <property type="molecule type" value="Genomic_DNA"/>
</dbReference>
<organism evidence="1 2">
    <name type="scientific">Neolewinella aurantiaca</name>
    <dbReference type="NCBI Taxonomy" id="2602767"/>
    <lineage>
        <taxon>Bacteria</taxon>
        <taxon>Pseudomonadati</taxon>
        <taxon>Bacteroidota</taxon>
        <taxon>Saprospiria</taxon>
        <taxon>Saprospirales</taxon>
        <taxon>Lewinellaceae</taxon>
        <taxon>Neolewinella</taxon>
    </lineage>
</organism>
<evidence type="ECO:0000313" key="1">
    <source>
        <dbReference type="EMBL" id="TXF88899.1"/>
    </source>
</evidence>
<dbReference type="Proteomes" id="UP000321907">
    <property type="component" value="Unassembled WGS sequence"/>
</dbReference>
<dbReference type="Gene3D" id="2.60.120.260">
    <property type="entry name" value="Galactose-binding domain-like"/>
    <property type="match status" value="1"/>
</dbReference>
<dbReference type="AlphaFoldDB" id="A0A5C7FDX9"/>
<dbReference type="NCBIfam" id="TIGR04131">
    <property type="entry name" value="Bac_Flav_CTERM"/>
    <property type="match status" value="1"/>
</dbReference>
<dbReference type="InterPro" id="IPR026341">
    <property type="entry name" value="T9SS_type_B"/>
</dbReference>
<sequence length="637" mass="68546">MVGILIFTFLSVTCRSNTPMSHKILFLVVLTTLAACLSAQQCSGNLGENIFEAGDFGSGTANILTPDPGIAPGFLYQPNPPPNDGFYTITNDMGAWSYIFPSWDAFSDNSNDPNGYMMVVNAAFSPGKFYEQQVDDLCENTLYQFSADVRNILSPGSNGLTPNVSFSIDDVTRFTSGAIGETGRWNTYGFTFTTAPGQTSVVLALSNNAPGGNGNDLAIDNISFRACGPLARIAGEEMLSICEDGEPAVLTSEITGGEYDDPQLQWQQSFDDGVTWQDLPGEMGMTFTHTGRTSGFYYYRYLLANGPVNLTNNKCRVVSNVKTVYVIPKRYEVVDTICEGMMVAVGASEYRQTGVSVDTLLSSLGCDSIVTLRLTVVSDPDITGDFTVTDPSCSYLTDGSVELVQVNNGTEPFRFTFGGMTRSLGTSITGLGQGDFAYRIADRYGCAEEGTISLVTPNPFAIEMGEPRVVDLGESILLTDGTNDAVTSYNFSPPGLVDCTEDCDGARFTPAESGTLYLVATSPRGCEARDSLRYVVVKNRKVYPPNAFSPNGDGINDYFTLFAAVPNVTAINSLNIFDRWGGQVFGAENLEPNLAASGWDGSTDGEPARNGVYYYTASVRFLDGAVLPYAGSFTLLR</sequence>
<dbReference type="Pfam" id="PF13585">
    <property type="entry name" value="CHU_C"/>
    <property type="match status" value="1"/>
</dbReference>
<dbReference type="OrthoDB" id="1652165at2"/>
<proteinExistence type="predicted"/>
<gene>
    <name evidence="1" type="ORF">FUA23_12630</name>
</gene>
<comment type="caution">
    <text evidence="1">The sequence shown here is derived from an EMBL/GenBank/DDBJ whole genome shotgun (WGS) entry which is preliminary data.</text>
</comment>